<keyword evidence="3" id="KW-1185">Reference proteome</keyword>
<reference evidence="2 3" key="1">
    <citation type="submission" date="2014-04" db="EMBL/GenBank/DDBJ databases">
        <authorList>
            <consortium name="DOE Joint Genome Institute"/>
            <person name="Kuo A."/>
            <person name="Ruytinx J."/>
            <person name="Rineau F."/>
            <person name="Colpaert J."/>
            <person name="Kohler A."/>
            <person name="Nagy L.G."/>
            <person name="Floudas D."/>
            <person name="Copeland A."/>
            <person name="Barry K.W."/>
            <person name="Cichocki N."/>
            <person name="Veneault-Fourrey C."/>
            <person name="LaButti K."/>
            <person name="Lindquist E.A."/>
            <person name="Lipzen A."/>
            <person name="Lundell T."/>
            <person name="Morin E."/>
            <person name="Murat C."/>
            <person name="Sun H."/>
            <person name="Tunlid A."/>
            <person name="Henrissat B."/>
            <person name="Grigoriev I.V."/>
            <person name="Hibbett D.S."/>
            <person name="Martin F."/>
            <person name="Nordberg H.P."/>
            <person name="Cantor M.N."/>
            <person name="Hua S.X."/>
        </authorList>
    </citation>
    <scope>NUCLEOTIDE SEQUENCE [LARGE SCALE GENOMIC DNA]</scope>
    <source>
        <strain evidence="2 3">UH-Slu-Lm8-n1</strain>
    </source>
</reference>
<proteinExistence type="predicted"/>
<dbReference type="InterPro" id="IPR041078">
    <property type="entry name" value="Plavaka"/>
</dbReference>
<dbReference type="STRING" id="930992.A0A0D0A3D3"/>
<evidence type="ECO:0000313" key="3">
    <source>
        <dbReference type="Proteomes" id="UP000054485"/>
    </source>
</evidence>
<accession>A0A0D0A3D3</accession>
<sequence length="187" mass="21417">MDYGAFNDFPQEGWRSPTPDQARAPEVQQARVEDVEDEDQVWMRFIQSYPGQVAKTLGKAQTMFDGIRAKQEVLGLDPWAPFADEEEWALVKWLISRVGQTAIDKFLKLPIVSGPASVAPKTYQLAQTQHMRTSFKSKYTLMKAVDKLPHGTKWQLKRINIEGNILTDGQCEHEELELWLRNPVDCI</sequence>
<dbReference type="Proteomes" id="UP000054485">
    <property type="component" value="Unassembled WGS sequence"/>
</dbReference>
<dbReference type="AlphaFoldDB" id="A0A0D0A3D3"/>
<evidence type="ECO:0000256" key="1">
    <source>
        <dbReference type="SAM" id="MobiDB-lite"/>
    </source>
</evidence>
<organism evidence="2 3">
    <name type="scientific">Suillus luteus UH-Slu-Lm8-n1</name>
    <dbReference type="NCBI Taxonomy" id="930992"/>
    <lineage>
        <taxon>Eukaryota</taxon>
        <taxon>Fungi</taxon>
        <taxon>Dikarya</taxon>
        <taxon>Basidiomycota</taxon>
        <taxon>Agaricomycotina</taxon>
        <taxon>Agaricomycetes</taxon>
        <taxon>Agaricomycetidae</taxon>
        <taxon>Boletales</taxon>
        <taxon>Suillineae</taxon>
        <taxon>Suillaceae</taxon>
        <taxon>Suillus</taxon>
    </lineage>
</organism>
<name>A0A0D0A3D3_9AGAM</name>
<dbReference type="HOGENOM" id="CLU_006344_5_2_1"/>
<dbReference type="OrthoDB" id="2680643at2759"/>
<dbReference type="InParanoid" id="A0A0D0A3D3"/>
<dbReference type="EMBL" id="KN836127">
    <property type="protein sequence ID" value="KIK32749.1"/>
    <property type="molecule type" value="Genomic_DNA"/>
</dbReference>
<reference evidence="3" key="2">
    <citation type="submission" date="2015-01" db="EMBL/GenBank/DDBJ databases">
        <title>Evolutionary Origins and Diversification of the Mycorrhizal Mutualists.</title>
        <authorList>
            <consortium name="DOE Joint Genome Institute"/>
            <consortium name="Mycorrhizal Genomics Consortium"/>
            <person name="Kohler A."/>
            <person name="Kuo A."/>
            <person name="Nagy L.G."/>
            <person name="Floudas D."/>
            <person name="Copeland A."/>
            <person name="Barry K.W."/>
            <person name="Cichocki N."/>
            <person name="Veneault-Fourrey C."/>
            <person name="LaButti K."/>
            <person name="Lindquist E.A."/>
            <person name="Lipzen A."/>
            <person name="Lundell T."/>
            <person name="Morin E."/>
            <person name="Murat C."/>
            <person name="Riley R."/>
            <person name="Ohm R."/>
            <person name="Sun H."/>
            <person name="Tunlid A."/>
            <person name="Henrissat B."/>
            <person name="Grigoriev I.V."/>
            <person name="Hibbett D.S."/>
            <person name="Martin F."/>
        </authorList>
    </citation>
    <scope>NUCLEOTIDE SEQUENCE [LARGE SCALE GENOMIC DNA]</scope>
    <source>
        <strain evidence="3">UH-Slu-Lm8-n1</strain>
    </source>
</reference>
<gene>
    <name evidence="2" type="ORF">CY34DRAFT_110867</name>
</gene>
<feature type="region of interest" description="Disordered" evidence="1">
    <location>
        <begin position="1"/>
        <end position="24"/>
    </location>
</feature>
<evidence type="ECO:0000313" key="2">
    <source>
        <dbReference type="EMBL" id="KIK32749.1"/>
    </source>
</evidence>
<dbReference type="Pfam" id="PF18759">
    <property type="entry name" value="Plavaka"/>
    <property type="match status" value="1"/>
</dbReference>
<protein>
    <submittedName>
        <fullName evidence="2">Uncharacterized protein</fullName>
    </submittedName>
</protein>